<reference evidence="1 2" key="1">
    <citation type="submission" date="2018-06" db="EMBL/GenBank/DDBJ databases">
        <authorList>
            <consortium name="Pathogen Informatics"/>
            <person name="Doyle S."/>
        </authorList>
    </citation>
    <scope>NUCLEOTIDE SEQUENCE [LARGE SCALE GENOMIC DNA]</scope>
    <source>
        <strain evidence="2">NCTC 10815</strain>
    </source>
</reference>
<protein>
    <submittedName>
        <fullName evidence="1">Heptaprenyl diphosphate synthase component 1</fullName>
        <ecNumber evidence="1">2.5.1.30</ecNumber>
    </submittedName>
</protein>
<organism evidence="1 2">
    <name type="scientific">Listeria grayi</name>
    <name type="common">Listeria murrayi</name>
    <dbReference type="NCBI Taxonomy" id="1641"/>
    <lineage>
        <taxon>Bacteria</taxon>
        <taxon>Bacillati</taxon>
        <taxon>Bacillota</taxon>
        <taxon>Bacilli</taxon>
        <taxon>Bacillales</taxon>
        <taxon>Listeriaceae</taxon>
        <taxon>Listeria</taxon>
    </lineage>
</organism>
<dbReference type="Gene3D" id="1.20.120.1450">
    <property type="match status" value="1"/>
</dbReference>
<accession>A0A378MPJ6</accession>
<evidence type="ECO:0000313" key="2">
    <source>
        <dbReference type="Proteomes" id="UP000254879"/>
    </source>
</evidence>
<dbReference type="Pfam" id="PF07307">
    <property type="entry name" value="HEPPP_synt_1"/>
    <property type="match status" value="1"/>
</dbReference>
<dbReference type="GO" id="GO:0009234">
    <property type="term" value="P:menaquinone biosynthetic process"/>
    <property type="evidence" value="ECO:0007669"/>
    <property type="project" value="InterPro"/>
</dbReference>
<gene>
    <name evidence="1" type="primary">hepS</name>
    <name evidence="1" type="ORF">NCTC10815_03029</name>
</gene>
<dbReference type="OrthoDB" id="2417886at2"/>
<dbReference type="AlphaFoldDB" id="A0A378MPJ6"/>
<sequence>MMIYQAEHTKQEGAKQLITDPKIIRFLEKHNLLPELDKDQLLWLQEAIQDVKDEDQKRAIIEAVLYVILAHDTHETIDEPNAEFPLKEEERELVVLAGDYFSALYYRTLASQGKIDLIQAIQKGVEETNAAKTNIYQLHVATDEEFLEELIKSNAAITLRFAEYFGNEEAFLHIAKQTLLLKRLLLERQLYETTNTSRLVGAYDHGYFAKTGQATFAIWLGEIINTVKAEVSGSLTSSALSAKLVIRIKELLAA</sequence>
<dbReference type="GO" id="GO:0000010">
    <property type="term" value="F:heptaprenyl diphosphate synthase activity"/>
    <property type="evidence" value="ECO:0007669"/>
    <property type="project" value="UniProtKB-EC"/>
</dbReference>
<dbReference type="EMBL" id="UGPG01000001">
    <property type="protein sequence ID" value="STY45645.1"/>
    <property type="molecule type" value="Genomic_DNA"/>
</dbReference>
<dbReference type="Proteomes" id="UP000254879">
    <property type="component" value="Unassembled WGS sequence"/>
</dbReference>
<keyword evidence="1" id="KW-0808">Transferase</keyword>
<name>A0A378MPJ6_LISGR</name>
<dbReference type="EC" id="2.5.1.30" evidence="1"/>
<evidence type="ECO:0000313" key="1">
    <source>
        <dbReference type="EMBL" id="STY45645.1"/>
    </source>
</evidence>
<dbReference type="InterPro" id="IPR009920">
    <property type="entry name" value="HEPPP_synth_su1"/>
</dbReference>
<dbReference type="RefSeq" id="WP_003758394.1">
    <property type="nucleotide sequence ID" value="NZ_CABKNG010000002.1"/>
</dbReference>
<proteinExistence type="predicted"/>